<evidence type="ECO:0000313" key="1">
    <source>
        <dbReference type="EMBL" id="GLI23614.1"/>
    </source>
</evidence>
<name>A0A9W6CMT8_XANFL</name>
<organism evidence="1 2">
    <name type="scientific">Xanthobacter flavus</name>
    <dbReference type="NCBI Taxonomy" id="281"/>
    <lineage>
        <taxon>Bacteria</taxon>
        <taxon>Pseudomonadati</taxon>
        <taxon>Pseudomonadota</taxon>
        <taxon>Alphaproteobacteria</taxon>
        <taxon>Hyphomicrobiales</taxon>
        <taxon>Xanthobacteraceae</taxon>
        <taxon>Xanthobacter</taxon>
    </lineage>
</organism>
<sequence length="77" mass="8301">MLSAQIGDRQPGLMLLRHGDDLPFREPAAAHGLVLATGQYELQAGLARRGNVTPSPAHLPDVQMRKTILSVFGAKLE</sequence>
<dbReference type="Proteomes" id="UP001144397">
    <property type="component" value="Unassembled WGS sequence"/>
</dbReference>
<evidence type="ECO:0000313" key="2">
    <source>
        <dbReference type="Proteomes" id="UP001144397"/>
    </source>
</evidence>
<gene>
    <name evidence="1" type="ORF">XFLAVUS301_32880</name>
</gene>
<accession>A0A9W6CMT8</accession>
<comment type="caution">
    <text evidence="1">The sequence shown here is derived from an EMBL/GenBank/DDBJ whole genome shotgun (WGS) entry which is preliminary data.</text>
</comment>
<dbReference type="AlphaFoldDB" id="A0A9W6CMT8"/>
<protein>
    <submittedName>
        <fullName evidence="1">Uncharacterized protein</fullName>
    </submittedName>
</protein>
<dbReference type="EMBL" id="BSDO01000005">
    <property type="protein sequence ID" value="GLI23614.1"/>
    <property type="molecule type" value="Genomic_DNA"/>
</dbReference>
<proteinExistence type="predicted"/>
<reference evidence="1" key="1">
    <citation type="submission" date="2022-12" db="EMBL/GenBank/DDBJ databases">
        <title>Reference genome sequencing for broad-spectrum identification of bacterial and archaeal isolates by mass spectrometry.</title>
        <authorList>
            <person name="Sekiguchi Y."/>
            <person name="Tourlousse D.M."/>
        </authorList>
    </citation>
    <scope>NUCLEOTIDE SEQUENCE</scope>
    <source>
        <strain evidence="1">301</strain>
    </source>
</reference>